<protein>
    <submittedName>
        <fullName evidence="1">Uncharacterized protein</fullName>
    </submittedName>
</protein>
<evidence type="ECO:0000313" key="2">
    <source>
        <dbReference type="Proteomes" id="UP001589833"/>
    </source>
</evidence>
<organism evidence="1 2">
    <name type="scientific">Halalkalibacter alkalisediminis</name>
    <dbReference type="NCBI Taxonomy" id="935616"/>
    <lineage>
        <taxon>Bacteria</taxon>
        <taxon>Bacillati</taxon>
        <taxon>Bacillota</taxon>
        <taxon>Bacilli</taxon>
        <taxon>Bacillales</taxon>
        <taxon>Bacillaceae</taxon>
        <taxon>Halalkalibacter</taxon>
    </lineage>
</organism>
<comment type="caution">
    <text evidence="1">The sequence shown here is derived from an EMBL/GenBank/DDBJ whole genome shotgun (WGS) entry which is preliminary data.</text>
</comment>
<evidence type="ECO:0000313" key="1">
    <source>
        <dbReference type="EMBL" id="MFC0561557.1"/>
    </source>
</evidence>
<reference evidence="1 2" key="1">
    <citation type="submission" date="2024-09" db="EMBL/GenBank/DDBJ databases">
        <authorList>
            <person name="Sun Q."/>
            <person name="Mori K."/>
        </authorList>
    </citation>
    <scope>NUCLEOTIDE SEQUENCE [LARGE SCALE GENOMIC DNA]</scope>
    <source>
        <strain evidence="1 2">NCAIM B.02301</strain>
    </source>
</reference>
<dbReference type="RefSeq" id="WP_273847999.1">
    <property type="nucleotide sequence ID" value="NZ_JAQQWT010000044.1"/>
</dbReference>
<name>A0ABV6NL97_9BACI</name>
<accession>A0ABV6NL97</accession>
<dbReference type="EMBL" id="JBHLTR010000076">
    <property type="protein sequence ID" value="MFC0561557.1"/>
    <property type="molecule type" value="Genomic_DNA"/>
</dbReference>
<proteinExistence type="predicted"/>
<sequence>MNDYQFIIEEHKRKQNMINREAWKYESLYRYQVPFSIKSLKSLFTRKWFRKQQCVSCCNS</sequence>
<gene>
    <name evidence="1" type="ORF">ACFFH4_21880</name>
</gene>
<keyword evidence="2" id="KW-1185">Reference proteome</keyword>
<dbReference type="Proteomes" id="UP001589833">
    <property type="component" value="Unassembled WGS sequence"/>
</dbReference>